<evidence type="ECO:0000313" key="2">
    <source>
        <dbReference type="EMBL" id="KAF4403822.1"/>
    </source>
</evidence>
<comment type="caution">
    <text evidence="2">The sequence shown here is derived from an EMBL/GenBank/DDBJ whole genome shotgun (WGS) entry which is preliminary data.</text>
</comment>
<dbReference type="PANTHER" id="PTHR31589">
    <property type="entry name" value="PROTEIN, PUTATIVE (DUF239)-RELATED-RELATED"/>
    <property type="match status" value="1"/>
</dbReference>
<accession>A0A7J6I887</accession>
<name>A0A7J6I887_CANSA</name>
<dbReference type="InterPro" id="IPR004314">
    <property type="entry name" value="Neprosin"/>
</dbReference>
<sequence>MATSNSKTIIVTAMSIVTFTLILFAGSVQGLEEKSIEFDKQLNLINKPPLKSFKTQHGYIIDCIDIYKQLAFDHPLLKNHTIQMKPKTIPKENGRDEEASSTKLYKSPINMPKNIKCPAGSVPIKRATRKDLLIAESFKSMGLNHQTNTTQHTNIVDPKGHYFAVVVYRDHVYGASSRINIWKPNIKDGQLSIGTTWVVTGPKEDTNSIQAGWAVHKLLSPSDATLYTFWTGDGYQKTGCYNVLCPGFVQVSTQIALGQVLTPSTHNGAQTDMLISIYLDRPTGNWWLMYEKEPVGYWPKDIIPRLGEGATAVSWGGEIYSPVGTVSPAMGSGELPNQGFGKSAYIMRIKVDKDYNHPQFLDPKKDSLSTLVTQPKCYNAQYGFQAAAAWGYYSFFGGPENCLL</sequence>
<dbReference type="EMBL" id="JAATIQ010000002">
    <property type="protein sequence ID" value="KAF4403822.1"/>
    <property type="molecule type" value="Genomic_DNA"/>
</dbReference>
<dbReference type="OrthoDB" id="1858978at2759"/>
<organism evidence="2 3">
    <name type="scientific">Cannabis sativa</name>
    <name type="common">Hemp</name>
    <name type="synonym">Marijuana</name>
    <dbReference type="NCBI Taxonomy" id="3483"/>
    <lineage>
        <taxon>Eukaryota</taxon>
        <taxon>Viridiplantae</taxon>
        <taxon>Streptophyta</taxon>
        <taxon>Embryophyta</taxon>
        <taxon>Tracheophyta</taxon>
        <taxon>Spermatophyta</taxon>
        <taxon>Magnoliopsida</taxon>
        <taxon>eudicotyledons</taxon>
        <taxon>Gunneridae</taxon>
        <taxon>Pentapetalae</taxon>
        <taxon>rosids</taxon>
        <taxon>fabids</taxon>
        <taxon>Rosales</taxon>
        <taxon>Cannabaceae</taxon>
        <taxon>Cannabis</taxon>
    </lineage>
</organism>
<dbReference type="Proteomes" id="UP000583929">
    <property type="component" value="Unassembled WGS sequence"/>
</dbReference>
<evidence type="ECO:0000313" key="3">
    <source>
        <dbReference type="Proteomes" id="UP000583929"/>
    </source>
</evidence>
<dbReference type="Pfam" id="PF14365">
    <property type="entry name" value="Neprosin_AP"/>
    <property type="match status" value="1"/>
</dbReference>
<keyword evidence="3" id="KW-1185">Reference proteome</keyword>
<reference evidence="2 3" key="1">
    <citation type="journal article" date="2020" name="bioRxiv">
        <title>Sequence and annotation of 42 cannabis genomes reveals extensive copy number variation in cannabinoid synthesis and pathogen resistance genes.</title>
        <authorList>
            <person name="Mckernan K.J."/>
            <person name="Helbert Y."/>
            <person name="Kane L.T."/>
            <person name="Ebling H."/>
            <person name="Zhang L."/>
            <person name="Liu B."/>
            <person name="Eaton Z."/>
            <person name="Mclaughlin S."/>
            <person name="Kingan S."/>
            <person name="Baybayan P."/>
            <person name="Concepcion G."/>
            <person name="Jordan M."/>
            <person name="Riva A."/>
            <person name="Barbazuk W."/>
            <person name="Harkins T."/>
        </authorList>
    </citation>
    <scope>NUCLEOTIDE SEQUENCE [LARGE SCALE GENOMIC DNA]</scope>
    <source>
        <strain evidence="3">cv. Jamaican Lion 4</strain>
        <tissue evidence="2">Leaf</tissue>
    </source>
</reference>
<dbReference type="PANTHER" id="PTHR31589:SF235">
    <property type="entry name" value="PROTEIN, PUTATIVE (DUF239)-RELATED"/>
    <property type="match status" value="1"/>
</dbReference>
<evidence type="ECO:0000259" key="1">
    <source>
        <dbReference type="PROSITE" id="PS52045"/>
    </source>
</evidence>
<dbReference type="PROSITE" id="PS52045">
    <property type="entry name" value="NEPROSIN_PEP_CD"/>
    <property type="match status" value="1"/>
</dbReference>
<proteinExistence type="predicted"/>
<feature type="domain" description="Neprosin PEP catalytic" evidence="1">
    <location>
        <begin position="146"/>
        <end position="403"/>
    </location>
</feature>
<dbReference type="InterPro" id="IPR053168">
    <property type="entry name" value="Glutamic_endopeptidase"/>
</dbReference>
<dbReference type="InterPro" id="IPR025521">
    <property type="entry name" value="Neprosin_propep"/>
</dbReference>
<gene>
    <name evidence="2" type="ORF">G4B88_014278</name>
</gene>
<protein>
    <recommendedName>
        <fullName evidence="1">Neprosin PEP catalytic domain-containing protein</fullName>
    </recommendedName>
</protein>
<dbReference type="Gene3D" id="3.90.1320.10">
    <property type="entry name" value="Outer-capsid protein sigma 3, large lobe"/>
    <property type="match status" value="1"/>
</dbReference>
<dbReference type="AlphaFoldDB" id="A0A7J6I887"/>
<dbReference type="Pfam" id="PF03080">
    <property type="entry name" value="Neprosin"/>
    <property type="match status" value="1"/>
</dbReference>